<evidence type="ECO:0000256" key="1">
    <source>
        <dbReference type="ARBA" id="ARBA00004123"/>
    </source>
</evidence>
<name>A0A803KFE5_XENTR</name>
<dbReference type="PROSITE" id="PS50013">
    <property type="entry name" value="CHROMO_2"/>
    <property type="match status" value="1"/>
</dbReference>
<dbReference type="PANTHER" id="PTHR22812">
    <property type="entry name" value="CHROMOBOX PROTEIN"/>
    <property type="match status" value="1"/>
</dbReference>
<keyword evidence="2" id="KW-0539">Nucleus</keyword>
<dbReference type="AlphaFoldDB" id="A0A803KFE5"/>
<dbReference type="InParanoid" id="A0A803KFE5"/>
<dbReference type="GO" id="GO:0005634">
    <property type="term" value="C:nucleus"/>
    <property type="evidence" value="ECO:0007669"/>
    <property type="project" value="UniProtKB-SubCell"/>
</dbReference>
<dbReference type="PROSITE" id="PS00598">
    <property type="entry name" value="CHROMO_1"/>
    <property type="match status" value="1"/>
</dbReference>
<sequence>FKLSAIIFSCQRGEEVEVEEILDYRFRGRGLQYLIKWKGFPDEENSWEPVKNIHAPRFVKLFHRNYPVKPSKGVQRPSPGRGQCKLLPGCTVRCMTKLTCAWDSAGQRVHHQAIALHLIELHYQVLIKESTPIISPITTYQN</sequence>
<dbReference type="SMART" id="SM00298">
    <property type="entry name" value="CHROMO"/>
    <property type="match status" value="1"/>
</dbReference>
<dbReference type="InterPro" id="IPR023780">
    <property type="entry name" value="Chromo_domain"/>
</dbReference>
<evidence type="ECO:0000313" key="4">
    <source>
        <dbReference type="Ensembl" id="ENSXETP00000119172"/>
    </source>
</evidence>
<accession>A0A803KFE5</accession>
<protein>
    <recommendedName>
        <fullName evidence="3">Chromo domain-containing protein</fullName>
    </recommendedName>
</protein>
<dbReference type="InterPro" id="IPR000953">
    <property type="entry name" value="Chromo/chromo_shadow_dom"/>
</dbReference>
<reference evidence="4" key="2">
    <citation type="submission" date="2021-03" db="UniProtKB">
        <authorList>
            <consortium name="Ensembl"/>
        </authorList>
    </citation>
    <scope>IDENTIFICATION</scope>
</reference>
<evidence type="ECO:0000259" key="3">
    <source>
        <dbReference type="PROSITE" id="PS50013"/>
    </source>
</evidence>
<dbReference type="CDD" id="cd00024">
    <property type="entry name" value="CD_CSD"/>
    <property type="match status" value="1"/>
</dbReference>
<organism evidence="4">
    <name type="scientific">Xenopus tropicalis</name>
    <name type="common">Western clawed frog</name>
    <name type="synonym">Silurana tropicalis</name>
    <dbReference type="NCBI Taxonomy" id="8364"/>
    <lineage>
        <taxon>Eukaryota</taxon>
        <taxon>Metazoa</taxon>
        <taxon>Chordata</taxon>
        <taxon>Craniata</taxon>
        <taxon>Vertebrata</taxon>
        <taxon>Euteleostomi</taxon>
        <taxon>Amphibia</taxon>
        <taxon>Batrachia</taxon>
        <taxon>Anura</taxon>
        <taxon>Pipoidea</taxon>
        <taxon>Pipidae</taxon>
        <taxon>Xenopodinae</taxon>
        <taxon>Xenopus</taxon>
        <taxon>Silurana</taxon>
    </lineage>
</organism>
<dbReference type="InterPro" id="IPR051219">
    <property type="entry name" value="Heterochromatin_chromo-domain"/>
</dbReference>
<proteinExistence type="predicted"/>
<dbReference type="Ensembl" id="ENSXETT00000122025">
    <property type="protein sequence ID" value="ENSXETP00000119172"/>
    <property type="gene ID" value="ENSXETG00000041638"/>
</dbReference>
<dbReference type="InterPro" id="IPR016197">
    <property type="entry name" value="Chromo-like_dom_sf"/>
</dbReference>
<evidence type="ECO:0000256" key="2">
    <source>
        <dbReference type="ARBA" id="ARBA00023242"/>
    </source>
</evidence>
<dbReference type="SUPFAM" id="SSF54160">
    <property type="entry name" value="Chromo domain-like"/>
    <property type="match status" value="1"/>
</dbReference>
<reference evidence="4" key="1">
    <citation type="journal article" date="2010" name="Science">
        <title>The genome of the Western clawed frog Xenopus tropicalis.</title>
        <authorList>
            <person name="Hellsten U."/>
            <person name="Harland R.M."/>
            <person name="Gilchrist M.J."/>
            <person name="Hendrix D."/>
            <person name="Jurka J."/>
            <person name="Kapitonov V."/>
            <person name="Ovcharenko I."/>
            <person name="Putnam N.H."/>
            <person name="Shu S."/>
            <person name="Taher L."/>
            <person name="Blitz I.L."/>
            <person name="Blumberg B."/>
            <person name="Dichmann D.S."/>
            <person name="Dubchak I."/>
            <person name="Amaya E."/>
            <person name="Detter J.C."/>
            <person name="Fletcher R."/>
            <person name="Gerhard D.S."/>
            <person name="Goodstein D."/>
            <person name="Graves T."/>
            <person name="Grigoriev I.V."/>
            <person name="Grimwood J."/>
            <person name="Kawashima T."/>
            <person name="Lindquist E."/>
            <person name="Lucas S.M."/>
            <person name="Mead P.E."/>
            <person name="Mitros T."/>
            <person name="Ogino H."/>
            <person name="Ohta Y."/>
            <person name="Poliakov A.V."/>
            <person name="Pollet N."/>
            <person name="Robert J."/>
            <person name="Salamov A."/>
            <person name="Sater A.K."/>
            <person name="Schmutz J."/>
            <person name="Terry A."/>
            <person name="Vize P.D."/>
            <person name="Warren W.C."/>
            <person name="Wells D."/>
            <person name="Wills A."/>
            <person name="Wilson R.K."/>
            <person name="Zimmerman L.B."/>
            <person name="Zorn A.M."/>
            <person name="Grainger R."/>
            <person name="Grammer T."/>
            <person name="Khokha M.K."/>
            <person name="Richardson P.M."/>
            <person name="Rokhsar D.S."/>
        </authorList>
    </citation>
    <scope>NUCLEOTIDE SEQUENCE [LARGE SCALE GENOMIC DNA]</scope>
    <source>
        <strain evidence="4">Nigerian</strain>
    </source>
</reference>
<dbReference type="GeneTree" id="ENSGT00960000189474"/>
<dbReference type="Gene3D" id="2.40.50.40">
    <property type="match status" value="1"/>
</dbReference>
<dbReference type="InterPro" id="IPR023779">
    <property type="entry name" value="Chromodomain_CS"/>
</dbReference>
<dbReference type="Pfam" id="PF00385">
    <property type="entry name" value="Chromo"/>
    <property type="match status" value="1"/>
</dbReference>
<comment type="subcellular location">
    <subcellularLocation>
        <location evidence="1">Nucleus</location>
    </subcellularLocation>
</comment>
<feature type="domain" description="Chromo" evidence="3">
    <location>
        <begin position="16"/>
        <end position="74"/>
    </location>
</feature>